<sequence length="171" mass="17891">MPGTEGGEFSPSGLELFQSSSLPVVSQADILATSHIPSATEITNSIPTAVGEASSHNAAVGDQSDHHIQTESIDMVASIHVDDSAVSPSSYVPHTDGEFVSADNESILQFDHDVSTHADEVTSTHDAANSSLIGEQIVNDLGGTSNSVATCTREVQQKKKTGEMLEDVKTD</sequence>
<proteinExistence type="predicted"/>
<evidence type="ECO:0000313" key="1">
    <source>
        <dbReference type="EMBL" id="KAK9037907.1"/>
    </source>
</evidence>
<protein>
    <submittedName>
        <fullName evidence="1">Uncharacterized protein</fullName>
    </submittedName>
</protein>
<dbReference type="Proteomes" id="UP001396334">
    <property type="component" value="Unassembled WGS sequence"/>
</dbReference>
<accession>A0ABR2TKM5</accession>
<gene>
    <name evidence="1" type="ORF">V6N11_022806</name>
</gene>
<organism evidence="1 2">
    <name type="scientific">Hibiscus sabdariffa</name>
    <name type="common">roselle</name>
    <dbReference type="NCBI Taxonomy" id="183260"/>
    <lineage>
        <taxon>Eukaryota</taxon>
        <taxon>Viridiplantae</taxon>
        <taxon>Streptophyta</taxon>
        <taxon>Embryophyta</taxon>
        <taxon>Tracheophyta</taxon>
        <taxon>Spermatophyta</taxon>
        <taxon>Magnoliopsida</taxon>
        <taxon>eudicotyledons</taxon>
        <taxon>Gunneridae</taxon>
        <taxon>Pentapetalae</taxon>
        <taxon>rosids</taxon>
        <taxon>malvids</taxon>
        <taxon>Malvales</taxon>
        <taxon>Malvaceae</taxon>
        <taxon>Malvoideae</taxon>
        <taxon>Hibiscus</taxon>
    </lineage>
</organism>
<evidence type="ECO:0000313" key="2">
    <source>
        <dbReference type="Proteomes" id="UP001396334"/>
    </source>
</evidence>
<dbReference type="EMBL" id="JBBPBN010000005">
    <property type="protein sequence ID" value="KAK9037907.1"/>
    <property type="molecule type" value="Genomic_DNA"/>
</dbReference>
<reference evidence="1 2" key="1">
    <citation type="journal article" date="2024" name="G3 (Bethesda)">
        <title>Genome assembly of Hibiscus sabdariffa L. provides insights into metabolisms of medicinal natural products.</title>
        <authorList>
            <person name="Kim T."/>
        </authorList>
    </citation>
    <scope>NUCLEOTIDE SEQUENCE [LARGE SCALE GENOMIC DNA]</scope>
    <source>
        <strain evidence="1">TK-2024</strain>
        <tissue evidence="1">Old leaves</tissue>
    </source>
</reference>
<name>A0ABR2TKM5_9ROSI</name>
<keyword evidence="2" id="KW-1185">Reference proteome</keyword>
<comment type="caution">
    <text evidence="1">The sequence shown here is derived from an EMBL/GenBank/DDBJ whole genome shotgun (WGS) entry which is preliminary data.</text>
</comment>